<gene>
    <name evidence="2" type="ORF">BES08_11040</name>
</gene>
<evidence type="ECO:0000256" key="1">
    <source>
        <dbReference type="SAM" id="MobiDB-lite"/>
    </source>
</evidence>
<reference evidence="3" key="1">
    <citation type="journal article" date="2017" name="J. Biotechnol.">
        <title>Complete genome sequence of Novosphingobium resinovorum SA1, a versatile xenobiotic-degrading bacterium capable of utilizing sulfanilic acid.</title>
        <authorList>
            <person name="Hegedus B."/>
            <person name="Kos P.B."/>
            <person name="Balint B."/>
            <person name="Maroti G."/>
            <person name="Gan H.M."/>
            <person name="Perei K."/>
            <person name="Rakhely G."/>
        </authorList>
    </citation>
    <scope>NUCLEOTIDE SEQUENCE [LARGE SCALE GENOMIC DNA]</scope>
    <source>
        <strain evidence="3">SA1</strain>
    </source>
</reference>
<proteinExistence type="predicted"/>
<organism evidence="2 3">
    <name type="scientific">Novosphingobium resinovorum</name>
    <dbReference type="NCBI Taxonomy" id="158500"/>
    <lineage>
        <taxon>Bacteria</taxon>
        <taxon>Pseudomonadati</taxon>
        <taxon>Pseudomonadota</taxon>
        <taxon>Alphaproteobacteria</taxon>
        <taxon>Sphingomonadales</taxon>
        <taxon>Sphingomonadaceae</taxon>
        <taxon>Novosphingobium</taxon>
    </lineage>
</organism>
<name>A0A1D8A535_9SPHN</name>
<feature type="compositionally biased region" description="Pro residues" evidence="1">
    <location>
        <begin position="187"/>
        <end position="203"/>
    </location>
</feature>
<sequence>MANFRSAQPNFSKGELAPHLHGRFDVDAYTSAVKRARNVMVLKYGGLTKRPGTHLVAEVLDYSMPNRLLPFQFSLTQTYALEMGHGYMSPCAFGGRLIETELTITAITNAAQARVSAAFHGYTVGNRVFLTGIAGALGDFLNGRVWKVTSVIDAGSFTINANTTGLAAFTTAEGGVTRTEAPDPDPVDPVVPPVVPPPTPPVIAPGGSWKRDYYAEPDPL</sequence>
<dbReference type="RefSeq" id="WP_069708295.1">
    <property type="nucleotide sequence ID" value="NZ_CP017075.1"/>
</dbReference>
<dbReference type="AlphaFoldDB" id="A0A1D8A535"/>
<keyword evidence="3" id="KW-1185">Reference proteome</keyword>
<feature type="region of interest" description="Disordered" evidence="1">
    <location>
        <begin position="176"/>
        <end position="220"/>
    </location>
</feature>
<dbReference type="EMBL" id="CP017075">
    <property type="protein sequence ID" value="AOR77227.1"/>
    <property type="molecule type" value="Genomic_DNA"/>
</dbReference>
<protein>
    <submittedName>
        <fullName evidence="2">Uncharacterized protein</fullName>
    </submittedName>
</protein>
<accession>A0A1D8A535</accession>
<dbReference type="Proteomes" id="UP000094626">
    <property type="component" value="Chromosome"/>
</dbReference>
<dbReference type="Gene3D" id="2.40.30.20">
    <property type="match status" value="1"/>
</dbReference>
<evidence type="ECO:0000313" key="3">
    <source>
        <dbReference type="Proteomes" id="UP000094626"/>
    </source>
</evidence>
<dbReference type="OrthoDB" id="5438497at2"/>
<evidence type="ECO:0000313" key="2">
    <source>
        <dbReference type="EMBL" id="AOR77227.1"/>
    </source>
</evidence>
<dbReference type="InterPro" id="IPR023366">
    <property type="entry name" value="ATP_synth_asu-like_sf"/>
</dbReference>
<dbReference type="KEGG" id="nre:BES08_11040"/>